<dbReference type="SMART" id="SM00216">
    <property type="entry name" value="VWD"/>
    <property type="match status" value="1"/>
</dbReference>
<accession>A0A1S3HP38</accession>
<dbReference type="InterPro" id="IPR050780">
    <property type="entry name" value="Mucin_vWF_Thrombospondin_sf"/>
</dbReference>
<gene>
    <name evidence="6" type="primary">LOC106156902</name>
</gene>
<keyword evidence="5" id="KW-1185">Reference proteome</keyword>
<dbReference type="Proteomes" id="UP000085678">
    <property type="component" value="Unplaced"/>
</dbReference>
<dbReference type="AlphaFoldDB" id="A0A1S3HP38"/>
<feature type="signal peptide" evidence="3">
    <location>
        <begin position="1"/>
        <end position="21"/>
    </location>
</feature>
<dbReference type="RefSeq" id="XP_013387795.1">
    <property type="nucleotide sequence ID" value="XM_013532341.2"/>
</dbReference>
<keyword evidence="3" id="KW-0732">Signal</keyword>
<organism evidence="5 6">
    <name type="scientific">Lingula anatina</name>
    <name type="common">Brachiopod</name>
    <name type="synonym">Lingula unguis</name>
    <dbReference type="NCBI Taxonomy" id="7574"/>
    <lineage>
        <taxon>Eukaryota</taxon>
        <taxon>Metazoa</taxon>
        <taxon>Spiralia</taxon>
        <taxon>Lophotrochozoa</taxon>
        <taxon>Brachiopoda</taxon>
        <taxon>Linguliformea</taxon>
        <taxon>Lingulata</taxon>
        <taxon>Lingulida</taxon>
        <taxon>Linguloidea</taxon>
        <taxon>Lingulidae</taxon>
        <taxon>Lingula</taxon>
    </lineage>
</organism>
<evidence type="ECO:0000256" key="2">
    <source>
        <dbReference type="ARBA" id="ARBA00023180"/>
    </source>
</evidence>
<keyword evidence="2" id="KW-0325">Glycoprotein</keyword>
<dbReference type="InParanoid" id="A0A1S3HP38"/>
<protein>
    <submittedName>
        <fullName evidence="6">Uncharacterized protein LOC106156902</fullName>
    </submittedName>
</protein>
<evidence type="ECO:0000259" key="4">
    <source>
        <dbReference type="PROSITE" id="PS51233"/>
    </source>
</evidence>
<dbReference type="PROSITE" id="PS51233">
    <property type="entry name" value="VWFD"/>
    <property type="match status" value="1"/>
</dbReference>
<sequence>MLPIAVAFVLLLSQQLDQTDACNCVPWVGHTDDICIASGYENCTTGYKNHTASSPTDLINKCRDISPDGSGQPLTIVSLEEYKALERYLQGIGYGYTETSPRFSCSQMYSTLAVVTALNSTHLTCTFSTTPPVVWILDLTTPNATDILEDNPVIDDVLVLHFKASPGDVVGVGNTQKLKMKFRSHFSGEHLTICSMPQGSCPMGQCIIRGDPHIKQFDGNQFLFSGFCRYILSETMPGAAEEFNITGTFVYNKPGSTRTMIQEVLIHVRNMTIEMSTDGTVKVDEVVVVATIAPQDVGHGVMLYLDPTDFPRTVVDLRGVLKVELTTPVGALKRKGHRAIINIPETYGGYLNGLCGNLNGDASDDDNPCDGGPPADCFVDDDSCA</sequence>
<feature type="domain" description="VWFD" evidence="4">
    <location>
        <begin position="204"/>
        <end position="385"/>
    </location>
</feature>
<dbReference type="KEGG" id="lak:106156902"/>
<reference evidence="6" key="1">
    <citation type="submission" date="2025-08" db="UniProtKB">
        <authorList>
            <consortium name="RefSeq"/>
        </authorList>
    </citation>
    <scope>IDENTIFICATION</scope>
    <source>
        <tissue evidence="6">Gonads</tissue>
    </source>
</reference>
<evidence type="ECO:0000256" key="1">
    <source>
        <dbReference type="ARBA" id="ARBA00023157"/>
    </source>
</evidence>
<dbReference type="PANTHER" id="PTHR11339">
    <property type="entry name" value="EXTRACELLULAR MATRIX GLYCOPROTEIN RELATED"/>
    <property type="match status" value="1"/>
</dbReference>
<name>A0A1S3HP38_LINAN</name>
<dbReference type="OrthoDB" id="6236007at2759"/>
<keyword evidence="1" id="KW-1015">Disulfide bond</keyword>
<dbReference type="GeneID" id="106156902"/>
<dbReference type="Pfam" id="PF00094">
    <property type="entry name" value="VWD"/>
    <property type="match status" value="1"/>
</dbReference>
<evidence type="ECO:0000256" key="3">
    <source>
        <dbReference type="SAM" id="SignalP"/>
    </source>
</evidence>
<dbReference type="PANTHER" id="PTHR11339:SF395">
    <property type="entry name" value="GH18 DOMAIN-CONTAINING PROTEIN"/>
    <property type="match status" value="1"/>
</dbReference>
<dbReference type="InterPro" id="IPR001846">
    <property type="entry name" value="VWF_type-D"/>
</dbReference>
<evidence type="ECO:0000313" key="6">
    <source>
        <dbReference type="RefSeq" id="XP_013387795.1"/>
    </source>
</evidence>
<evidence type="ECO:0000313" key="5">
    <source>
        <dbReference type="Proteomes" id="UP000085678"/>
    </source>
</evidence>
<proteinExistence type="predicted"/>
<feature type="chain" id="PRO_5010211770" evidence="3">
    <location>
        <begin position="22"/>
        <end position="385"/>
    </location>
</feature>